<evidence type="ECO:0000256" key="5">
    <source>
        <dbReference type="HAMAP-Rule" id="MF_01678"/>
    </source>
</evidence>
<dbReference type="InterPro" id="IPR000649">
    <property type="entry name" value="IF-2B-related"/>
</dbReference>
<protein>
    <recommendedName>
        <fullName evidence="5">Methylthioribose-1-phosphate isomerase</fullName>
        <shortName evidence="5">M1Pi</shortName>
        <shortName evidence="5">MTR-1-P isomerase</shortName>
        <ecNumber evidence="5">5.3.1.23</ecNumber>
    </recommendedName>
    <alternativeName>
        <fullName evidence="5">S-methyl-5-thioribose-1-phosphate isomerase</fullName>
    </alternativeName>
</protein>
<feature type="binding site" evidence="5">
    <location>
        <position position="194"/>
    </location>
    <ligand>
        <name>substrate</name>
    </ligand>
</feature>
<dbReference type="PANTHER" id="PTHR43475:SF1">
    <property type="entry name" value="METHYLTHIORIBOSE-1-PHOSPHATE ISOMERASE"/>
    <property type="match status" value="1"/>
</dbReference>
<comment type="caution">
    <text evidence="6">The sequence shown here is derived from an EMBL/GenBank/DDBJ whole genome shotgun (WGS) entry which is preliminary data.</text>
</comment>
<feature type="binding site" evidence="5">
    <location>
        <begin position="53"/>
        <end position="55"/>
    </location>
    <ligand>
        <name>substrate</name>
    </ligand>
</feature>
<dbReference type="InterPro" id="IPR037171">
    <property type="entry name" value="NagB/RpiA_transferase-like"/>
</dbReference>
<accession>A0A3E1KBQ2</accession>
<keyword evidence="1 5" id="KW-0413">Isomerase</keyword>
<comment type="catalytic activity">
    <reaction evidence="3">
        <text>5-(methylsulfanyl)-alpha-D-ribose 1-phosphate = 5-(methylsulfanyl)-D-ribulose 1-phosphate</text>
        <dbReference type="Rhea" id="RHEA:19989"/>
        <dbReference type="ChEBI" id="CHEBI:58533"/>
        <dbReference type="ChEBI" id="CHEBI:58548"/>
        <dbReference type="EC" id="5.3.1.23"/>
    </reaction>
    <physiologicalReaction direction="left-to-right" evidence="3">
        <dbReference type="Rhea" id="RHEA:19990"/>
    </physiologicalReaction>
</comment>
<evidence type="ECO:0000256" key="2">
    <source>
        <dbReference type="ARBA" id="ARBA00050906"/>
    </source>
</evidence>
<dbReference type="EC" id="5.3.1.23" evidence="5"/>
<dbReference type="InterPro" id="IPR042529">
    <property type="entry name" value="IF_2B-like_C"/>
</dbReference>
<dbReference type="InterPro" id="IPR027363">
    <property type="entry name" value="M1Pi_N"/>
</dbReference>
<dbReference type="NCBIfam" id="TIGR00512">
    <property type="entry name" value="salvage_mtnA"/>
    <property type="match status" value="1"/>
</dbReference>
<comment type="similarity">
    <text evidence="5">Belongs to the EIF-2B alpha/beta/delta subunits family. MtnA subfamily.</text>
</comment>
<feature type="site" description="Transition state stabilizer" evidence="5">
    <location>
        <position position="155"/>
    </location>
</feature>
<dbReference type="FunFam" id="3.40.50.10470:FF:000006">
    <property type="entry name" value="Methylthioribose-1-phosphate isomerase"/>
    <property type="match status" value="1"/>
</dbReference>
<dbReference type="NCBIfam" id="TIGR00524">
    <property type="entry name" value="eIF-2B_rel"/>
    <property type="match status" value="1"/>
</dbReference>
<organism evidence="6 7">
    <name type="scientific">Wenzhouxiangella sediminis</name>
    <dbReference type="NCBI Taxonomy" id="1792836"/>
    <lineage>
        <taxon>Bacteria</taxon>
        <taxon>Pseudomonadati</taxon>
        <taxon>Pseudomonadota</taxon>
        <taxon>Gammaproteobacteria</taxon>
        <taxon>Chromatiales</taxon>
        <taxon>Wenzhouxiangellaceae</taxon>
        <taxon>Wenzhouxiangella</taxon>
    </lineage>
</organism>
<comment type="catalytic activity">
    <reaction evidence="2">
        <text>5-deoxy-alpha-D-ribose 1-phosphate = 5-deoxy-D-ribulose 1-phosphate</text>
        <dbReference type="Rhea" id="RHEA:61296"/>
        <dbReference type="ChEBI" id="CHEBI:58749"/>
        <dbReference type="ChEBI" id="CHEBI:144504"/>
    </reaction>
    <physiologicalReaction direction="left-to-right" evidence="2">
        <dbReference type="Rhea" id="RHEA:61297"/>
    </physiologicalReaction>
</comment>
<dbReference type="GO" id="GO:0046523">
    <property type="term" value="F:S-methyl-5-thioribose-1-phosphate isomerase activity"/>
    <property type="evidence" value="ECO:0007669"/>
    <property type="project" value="UniProtKB-UniRule"/>
</dbReference>
<feature type="binding site" evidence="5">
    <location>
        <begin position="245"/>
        <end position="246"/>
    </location>
    <ligand>
        <name>substrate</name>
    </ligand>
</feature>
<dbReference type="UniPathway" id="UPA00904">
    <property type="reaction ID" value="UER00874"/>
</dbReference>
<dbReference type="NCBIfam" id="NF004326">
    <property type="entry name" value="PRK05720.1"/>
    <property type="match status" value="1"/>
</dbReference>
<keyword evidence="7" id="KW-1185">Reference proteome</keyword>
<dbReference type="Proteomes" id="UP000260351">
    <property type="component" value="Unassembled WGS sequence"/>
</dbReference>
<dbReference type="Pfam" id="PF01008">
    <property type="entry name" value="IF-2B"/>
    <property type="match status" value="1"/>
</dbReference>
<keyword evidence="5" id="KW-0028">Amino-acid biosynthesis</keyword>
<feature type="binding site" evidence="5">
    <location>
        <position position="91"/>
    </location>
    <ligand>
        <name>substrate</name>
    </ligand>
</feature>
<keyword evidence="5" id="KW-0486">Methionine biosynthesis</keyword>
<gene>
    <name evidence="5 6" type="primary">mtnA</name>
    <name evidence="6" type="ORF">DZC52_02820</name>
</gene>
<dbReference type="AlphaFoldDB" id="A0A3E1KBQ2"/>
<dbReference type="InterPro" id="IPR011559">
    <property type="entry name" value="Initiation_fac_2B_a/b/d"/>
</dbReference>
<sequence>MRGEMEDSGFRAIEFDGHRLRLIDQRLLPATEYWLEIPDAEAAARAIRDLVVRGAPAIGITAAYAAVLAARECRGDSGAWNDALDRLERARPTAVNLSWAIARMRRCAEGPGGVDPDALLEEARRIHAEDIEANRAMAQAGAGMLGDSVGVLTHCNTGSLATGGIGTALGVIAEGWRRGRISRVYADETRPWLQGSRLTAWELARLEIPFRVIVEGAAASLMAAGAVDWVITGADRITANGDVANKIGTCMLAVLARHFGVRMMVVAPSSTVDPNLPSGASIDIEERDPAEIWRAAGIEKVPAGFDSYNPVFDVTPGHLVDCIVTEQGVHSPPYRFTVPGAA</sequence>
<comment type="function">
    <text evidence="4">Catalyzes the interconversion of methylthioribose-1-phosphate (MTR-1-P) into methylthioribulose-1-phosphate (MTRu-1-P). Also catalyzes the interconversion of 5-deoxyribose 1-phosphate and 5-deoxyribulose 1-phosphate. Part of a bifunctional DHAP-shunt salvage pathway for SAM by-products.</text>
</comment>
<evidence type="ECO:0000256" key="3">
    <source>
        <dbReference type="ARBA" id="ARBA00051169"/>
    </source>
</evidence>
<evidence type="ECO:0000313" key="6">
    <source>
        <dbReference type="EMBL" id="RFF32055.1"/>
    </source>
</evidence>
<dbReference type="EMBL" id="QUZK01000014">
    <property type="protein sequence ID" value="RFF32055.1"/>
    <property type="molecule type" value="Genomic_DNA"/>
</dbReference>
<evidence type="ECO:0000256" key="4">
    <source>
        <dbReference type="ARBA" id="ARBA00058145"/>
    </source>
</evidence>
<dbReference type="Gene3D" id="1.20.120.420">
    <property type="entry name" value="translation initiation factor eif-2b, domain 1"/>
    <property type="match status" value="1"/>
</dbReference>
<name>A0A3E1KBQ2_9GAMM</name>
<dbReference type="SUPFAM" id="SSF100950">
    <property type="entry name" value="NagB/RpiA/CoA transferase-like"/>
    <property type="match status" value="1"/>
</dbReference>
<dbReference type="PANTHER" id="PTHR43475">
    <property type="entry name" value="METHYLTHIORIBOSE-1-PHOSPHATE ISOMERASE"/>
    <property type="match status" value="1"/>
</dbReference>
<dbReference type="GO" id="GO:0019509">
    <property type="term" value="P:L-methionine salvage from methylthioadenosine"/>
    <property type="evidence" value="ECO:0007669"/>
    <property type="project" value="UniProtKB-UniRule"/>
</dbReference>
<dbReference type="FunFam" id="1.20.120.420:FF:000003">
    <property type="entry name" value="Methylthioribose-1-phosphate isomerase"/>
    <property type="match status" value="1"/>
</dbReference>
<comment type="pathway">
    <text evidence="5">Amino-acid biosynthesis; L-methionine biosynthesis via salvage pathway; L-methionine from S-methyl-5-thio-alpha-D-ribose 1-phosphate: step 1/6.</text>
</comment>
<dbReference type="OrthoDB" id="9803436at2"/>
<dbReference type="Gene3D" id="3.40.50.10470">
    <property type="entry name" value="Translation initiation factor eif-2b, domain 2"/>
    <property type="match status" value="1"/>
</dbReference>
<dbReference type="InterPro" id="IPR005251">
    <property type="entry name" value="IF-M1Pi"/>
</dbReference>
<dbReference type="HAMAP" id="MF_01678">
    <property type="entry name" value="Salvage_MtnA"/>
    <property type="match status" value="1"/>
</dbReference>
<feature type="active site" description="Proton donor" evidence="5">
    <location>
        <position position="235"/>
    </location>
</feature>
<proteinExistence type="inferred from homology"/>
<evidence type="ECO:0000313" key="7">
    <source>
        <dbReference type="Proteomes" id="UP000260351"/>
    </source>
</evidence>
<evidence type="ECO:0000256" key="1">
    <source>
        <dbReference type="ARBA" id="ARBA00023235"/>
    </source>
</evidence>
<reference evidence="6 7" key="1">
    <citation type="submission" date="2018-08" db="EMBL/GenBank/DDBJ databases">
        <title>Wenzhouxiangella salilacus sp. nov., a novel bacterium isolated from a saline lake in Xinjiang Province, China.</title>
        <authorList>
            <person name="Han S."/>
        </authorList>
    </citation>
    <scope>NUCLEOTIDE SEQUENCE [LARGE SCALE GENOMIC DNA]</scope>
    <source>
        <strain evidence="6 7">XDB06</strain>
    </source>
</reference>